<dbReference type="Proteomes" id="UP000465134">
    <property type="component" value="Segment"/>
</dbReference>
<dbReference type="InterPro" id="IPR058003">
    <property type="entry name" value="Phage_gp12"/>
</dbReference>
<sequence length="816" mass="89603">MPVYQGSYKSILGGVSQQVYTDRQLSQVEEQVNMTSDTVRGLRKRPGTRLSRDVSSTNATVWSLGNFGHLRFYTTNLGWGITTFIVNTKTGYVTSIVETETVQFMGQSNYLIANNPDDIVFTTVGNTMYVANCSKLPVLIENETRMNPGRRGYYFVIAGAYGKQFTVRVQTKLGAVSATYTTPESSSTTGNPSQESTPEYIVGQLKSQLDTHVGGAEGIEVVAQDGAYLYIQCTEAAADMNVSTSTGSSYAIASNTHTVDLTTKLPARLPAAAGGFIMTVGDASFAQYFQWSYNDSRWVEKGAYGSPTGINPSTMPLVFKTSSTANQHTFSQGSWPGRLAGDDLTNSIPAFTDANGVGITGLASFQGRLIVFSGPYITMGSSNKDDRNNFFRTTVTQVLDDDRIEFTASSFAGASFRYGVPFNSDLILASEEHQAVIPGRNQILTPNNATAVLTSTYQMDTGVAPTTSGRSLYYSYPRSNSSFSVKEMLPSGYTDLQYVSQDVTDHLPTYLEGANSYISASTTNNIVVFGSTTEKSTLYVNEYLWSGDEKVLSSWHRWELYGTIHAAWFVREVLVMLVEQNGHMNMLTLSMRDSPDPTDPARFLPATDYSQLMTVTNPATDNSYIQFAADGIQKALWDIIQARYLADGNWDFMTTVVPSGQYIGAEVGIKSIDTANRRVYLQPSYGSTSLYVGLRFTATFSPTPPRIFNGDGSYMDVNKMVIMHYNFTLRYTSLFTITASDRGAYSALNIISSPIRYTSQELGLESATLAKRAHLKVRMGLEVESSSMVVTSTTAGDLNIQGLGYYVKFYNKVRRI</sequence>
<reference evidence="2" key="1">
    <citation type="submission" date="2019-12" db="EMBL/GenBank/DDBJ databases">
        <authorList>
            <person name="Olsen N.S."/>
            <person name="Junco L.M.F."/>
            <person name="Kot W."/>
            <person name="Hansen L.H."/>
        </authorList>
    </citation>
    <scope>NUCLEOTIDE SEQUENCE [LARGE SCALE GENOMIC DNA]</scope>
</reference>
<dbReference type="Pfam" id="PF25675">
    <property type="entry name" value="Phage_nozzle"/>
    <property type="match status" value="1"/>
</dbReference>
<gene>
    <name evidence="1" type="ORF">smaasur_1</name>
</gene>
<evidence type="ECO:0000313" key="2">
    <source>
        <dbReference type="Proteomes" id="UP000465134"/>
    </source>
</evidence>
<keyword evidence="2" id="KW-1185">Reference proteome</keyword>
<evidence type="ECO:0000313" key="1">
    <source>
        <dbReference type="EMBL" id="QHR72979.1"/>
    </source>
</evidence>
<organism evidence="1 2">
    <name type="scientific">Escherichia phage smaasur</name>
    <dbReference type="NCBI Taxonomy" id="2696444"/>
    <lineage>
        <taxon>Viruses</taxon>
        <taxon>Duplodnaviria</taxon>
        <taxon>Heunggongvirae</taxon>
        <taxon>Uroviricota</taxon>
        <taxon>Caudoviricetes</taxon>
        <taxon>Autographivirales</taxon>
        <taxon>Autoscriptoviridae</taxon>
        <taxon>Stentvirinae</taxon>
        <taxon>Bonnellvirus</taxon>
        <taxon>Bonnellvirus smaasur</taxon>
        <taxon>Bonnellvirus J865</taxon>
    </lineage>
</organism>
<dbReference type="EMBL" id="MN850625">
    <property type="protein sequence ID" value="QHR72979.1"/>
    <property type="molecule type" value="Genomic_DNA"/>
</dbReference>
<protein>
    <submittedName>
        <fullName evidence="1">Tail protein B</fullName>
    </submittedName>
</protein>
<name>A0A6B9XBF0_9CAUD</name>
<accession>A0A6B9XBF0</accession>
<proteinExistence type="predicted"/>